<sequence>SHHLSHLVSHKSGTTSRAPAHSHHLPHPIPHELSAHSNCHRSTPGRTPSASLPHLSAASRAEQGMKRVVGSPGTWSGMALRLSQCVFAAASTFAMVSGFGYSNYSAFFYLIAALILQLMWSLRLAYKDIFALRNKKDLHTRDNLLFIVIVDWVSRSLCIFYCP</sequence>
<keyword evidence="5 8" id="KW-0812">Transmembrane</keyword>
<keyword evidence="6 8" id="KW-1133">Transmembrane helix</keyword>
<dbReference type="InterPro" id="IPR045009">
    <property type="entry name" value="CASPL-5"/>
</dbReference>
<evidence type="ECO:0000256" key="5">
    <source>
        <dbReference type="ARBA" id="ARBA00022692"/>
    </source>
</evidence>
<dbReference type="AlphaFoldDB" id="A0A453GJB3"/>
<evidence type="ECO:0000313" key="12">
    <source>
        <dbReference type="Proteomes" id="UP000015105"/>
    </source>
</evidence>
<dbReference type="EnsemblPlants" id="AET3Gv21043700.4">
    <property type="protein sequence ID" value="AET3Gv21043700.4"/>
    <property type="gene ID" value="AET3Gv21043700"/>
</dbReference>
<dbReference type="InterPro" id="IPR006702">
    <property type="entry name" value="CASP_dom"/>
</dbReference>
<protein>
    <recommendedName>
        <fullName evidence="8">CASP-like protein</fullName>
    </recommendedName>
</protein>
<evidence type="ECO:0000256" key="9">
    <source>
        <dbReference type="SAM" id="MobiDB-lite"/>
    </source>
</evidence>
<evidence type="ECO:0000256" key="3">
    <source>
        <dbReference type="ARBA" id="ARBA00011489"/>
    </source>
</evidence>
<feature type="transmembrane region" description="Helical" evidence="8">
    <location>
        <begin position="107"/>
        <end position="126"/>
    </location>
</feature>
<reference evidence="12" key="2">
    <citation type="journal article" date="2017" name="Nat. Plants">
        <title>The Aegilops tauschii genome reveals multiple impacts of transposons.</title>
        <authorList>
            <person name="Zhao G."/>
            <person name="Zou C."/>
            <person name="Li K."/>
            <person name="Wang K."/>
            <person name="Li T."/>
            <person name="Gao L."/>
            <person name="Zhang X."/>
            <person name="Wang H."/>
            <person name="Yang Z."/>
            <person name="Liu X."/>
            <person name="Jiang W."/>
            <person name="Mao L."/>
            <person name="Kong X."/>
            <person name="Jiao Y."/>
            <person name="Jia J."/>
        </authorList>
    </citation>
    <scope>NUCLEOTIDE SEQUENCE [LARGE SCALE GENOMIC DNA]</scope>
    <source>
        <strain evidence="12">cv. AL8/78</strain>
    </source>
</reference>
<comment type="subunit">
    <text evidence="3 8">Homodimer and heterodimers.</text>
</comment>
<dbReference type="GO" id="GO:0005886">
    <property type="term" value="C:plasma membrane"/>
    <property type="evidence" value="ECO:0007669"/>
    <property type="project" value="UniProtKB-SubCell"/>
</dbReference>
<evidence type="ECO:0000256" key="7">
    <source>
        <dbReference type="ARBA" id="ARBA00023136"/>
    </source>
</evidence>
<keyword evidence="4 8" id="KW-1003">Cell membrane</keyword>
<evidence type="ECO:0000313" key="11">
    <source>
        <dbReference type="EnsemblPlants" id="AET3Gv21043700.4"/>
    </source>
</evidence>
<evidence type="ECO:0000256" key="8">
    <source>
        <dbReference type="RuleBase" id="RU361233"/>
    </source>
</evidence>
<dbReference type="Pfam" id="PF04535">
    <property type="entry name" value="CASP_dom"/>
    <property type="match status" value="1"/>
</dbReference>
<feature type="compositionally biased region" description="Polar residues" evidence="9">
    <location>
        <begin position="35"/>
        <end position="46"/>
    </location>
</feature>
<evidence type="ECO:0000256" key="2">
    <source>
        <dbReference type="ARBA" id="ARBA00007651"/>
    </source>
</evidence>
<feature type="domain" description="Casparian strip membrane protein" evidence="10">
    <location>
        <begin position="71"/>
        <end position="155"/>
    </location>
</feature>
<proteinExistence type="inferred from homology"/>
<evidence type="ECO:0000256" key="6">
    <source>
        <dbReference type="ARBA" id="ARBA00022989"/>
    </source>
</evidence>
<name>A0A453GJB3_AEGTS</name>
<dbReference type="PANTHER" id="PTHR32021">
    <property type="entry name" value="CASP-LIKE PROTEIN 5B3"/>
    <property type="match status" value="1"/>
</dbReference>
<keyword evidence="12" id="KW-1185">Reference proteome</keyword>
<reference evidence="11" key="4">
    <citation type="submission" date="2019-03" db="UniProtKB">
        <authorList>
            <consortium name="EnsemblPlants"/>
        </authorList>
    </citation>
    <scope>IDENTIFICATION</scope>
</reference>
<dbReference type="Gramene" id="AET3Gv21043700.4">
    <property type="protein sequence ID" value="AET3Gv21043700.4"/>
    <property type="gene ID" value="AET3Gv21043700"/>
</dbReference>
<evidence type="ECO:0000259" key="10">
    <source>
        <dbReference type="Pfam" id="PF04535"/>
    </source>
</evidence>
<accession>A0A453GJB3</accession>
<evidence type="ECO:0000256" key="4">
    <source>
        <dbReference type="ARBA" id="ARBA00022475"/>
    </source>
</evidence>
<dbReference type="Proteomes" id="UP000015105">
    <property type="component" value="Chromosome 3D"/>
</dbReference>
<comment type="caution">
    <text evidence="8">Lacks conserved residue(s) required for the propagation of feature annotation.</text>
</comment>
<keyword evidence="7 8" id="KW-0472">Membrane</keyword>
<reference evidence="11" key="5">
    <citation type="journal article" date="2021" name="G3 (Bethesda)">
        <title>Aegilops tauschii genome assembly Aet v5.0 features greater sequence contiguity and improved annotation.</title>
        <authorList>
            <person name="Wang L."/>
            <person name="Zhu T."/>
            <person name="Rodriguez J.C."/>
            <person name="Deal K.R."/>
            <person name="Dubcovsky J."/>
            <person name="McGuire P.E."/>
            <person name="Lux T."/>
            <person name="Spannagl M."/>
            <person name="Mayer K.F.X."/>
            <person name="Baldrich P."/>
            <person name="Meyers B.C."/>
            <person name="Huo N."/>
            <person name="Gu Y.Q."/>
            <person name="Zhou H."/>
            <person name="Devos K.M."/>
            <person name="Bennetzen J.L."/>
            <person name="Unver T."/>
            <person name="Budak H."/>
            <person name="Gulick P.J."/>
            <person name="Galiba G."/>
            <person name="Kalapos B."/>
            <person name="Nelson D.R."/>
            <person name="Li P."/>
            <person name="You F.M."/>
            <person name="Luo M.C."/>
            <person name="Dvorak J."/>
        </authorList>
    </citation>
    <scope>NUCLEOTIDE SEQUENCE [LARGE SCALE GENOMIC DNA]</scope>
    <source>
        <strain evidence="11">cv. AL8/78</strain>
    </source>
</reference>
<reference evidence="12" key="1">
    <citation type="journal article" date="2014" name="Science">
        <title>Ancient hybridizations among the ancestral genomes of bread wheat.</title>
        <authorList>
            <consortium name="International Wheat Genome Sequencing Consortium,"/>
            <person name="Marcussen T."/>
            <person name="Sandve S.R."/>
            <person name="Heier L."/>
            <person name="Spannagl M."/>
            <person name="Pfeifer M."/>
            <person name="Jakobsen K.S."/>
            <person name="Wulff B.B."/>
            <person name="Steuernagel B."/>
            <person name="Mayer K.F."/>
            <person name="Olsen O.A."/>
        </authorList>
    </citation>
    <scope>NUCLEOTIDE SEQUENCE [LARGE SCALE GENOMIC DNA]</scope>
    <source>
        <strain evidence="12">cv. AL8/78</strain>
    </source>
</reference>
<comment type="subcellular location">
    <subcellularLocation>
        <location evidence="1 8">Cell membrane</location>
        <topology evidence="1 8">Multi-pass membrane protein</topology>
    </subcellularLocation>
</comment>
<feature type="region of interest" description="Disordered" evidence="9">
    <location>
        <begin position="1"/>
        <end position="52"/>
    </location>
</feature>
<organism evidence="11 12">
    <name type="scientific">Aegilops tauschii subsp. strangulata</name>
    <name type="common">Goatgrass</name>
    <dbReference type="NCBI Taxonomy" id="200361"/>
    <lineage>
        <taxon>Eukaryota</taxon>
        <taxon>Viridiplantae</taxon>
        <taxon>Streptophyta</taxon>
        <taxon>Embryophyta</taxon>
        <taxon>Tracheophyta</taxon>
        <taxon>Spermatophyta</taxon>
        <taxon>Magnoliopsida</taxon>
        <taxon>Liliopsida</taxon>
        <taxon>Poales</taxon>
        <taxon>Poaceae</taxon>
        <taxon>BOP clade</taxon>
        <taxon>Pooideae</taxon>
        <taxon>Triticodae</taxon>
        <taxon>Triticeae</taxon>
        <taxon>Triticinae</taxon>
        <taxon>Aegilops</taxon>
    </lineage>
</organism>
<evidence type="ECO:0000256" key="1">
    <source>
        <dbReference type="ARBA" id="ARBA00004651"/>
    </source>
</evidence>
<dbReference type="PANTHER" id="PTHR32021:SF52">
    <property type="entry name" value="CASP-LIKE PROTEIN"/>
    <property type="match status" value="1"/>
</dbReference>
<reference evidence="11" key="3">
    <citation type="journal article" date="2017" name="Nature">
        <title>Genome sequence of the progenitor of the wheat D genome Aegilops tauschii.</title>
        <authorList>
            <person name="Luo M.C."/>
            <person name="Gu Y.Q."/>
            <person name="Puiu D."/>
            <person name="Wang H."/>
            <person name="Twardziok S.O."/>
            <person name="Deal K.R."/>
            <person name="Huo N."/>
            <person name="Zhu T."/>
            <person name="Wang L."/>
            <person name="Wang Y."/>
            <person name="McGuire P.E."/>
            <person name="Liu S."/>
            <person name="Long H."/>
            <person name="Ramasamy R.K."/>
            <person name="Rodriguez J.C."/>
            <person name="Van S.L."/>
            <person name="Yuan L."/>
            <person name="Wang Z."/>
            <person name="Xia Z."/>
            <person name="Xiao L."/>
            <person name="Anderson O.D."/>
            <person name="Ouyang S."/>
            <person name="Liang Y."/>
            <person name="Zimin A.V."/>
            <person name="Pertea G."/>
            <person name="Qi P."/>
            <person name="Bennetzen J.L."/>
            <person name="Dai X."/>
            <person name="Dawson M.W."/>
            <person name="Muller H.G."/>
            <person name="Kugler K."/>
            <person name="Rivarola-Duarte L."/>
            <person name="Spannagl M."/>
            <person name="Mayer K.F.X."/>
            <person name="Lu F.H."/>
            <person name="Bevan M.W."/>
            <person name="Leroy P."/>
            <person name="Li P."/>
            <person name="You F.M."/>
            <person name="Sun Q."/>
            <person name="Liu Z."/>
            <person name="Lyons E."/>
            <person name="Wicker T."/>
            <person name="Salzberg S.L."/>
            <person name="Devos K.M."/>
            <person name="Dvorak J."/>
        </authorList>
    </citation>
    <scope>NUCLEOTIDE SEQUENCE [LARGE SCALE GENOMIC DNA]</scope>
    <source>
        <strain evidence="11">cv. AL8/78</strain>
    </source>
</reference>
<comment type="similarity">
    <text evidence="2 8">Belongs to the Casparian strip membrane proteins (CASP) family.</text>
</comment>